<accession>A0A2V4ANL8</accession>
<feature type="domain" description="Transcription regulator PadR N-terminal" evidence="1">
    <location>
        <begin position="14"/>
        <end position="89"/>
    </location>
</feature>
<proteinExistence type="predicted"/>
<evidence type="ECO:0000313" key="2">
    <source>
        <dbReference type="EMBL" id="PXY20716.1"/>
    </source>
</evidence>
<dbReference type="Gene3D" id="1.10.10.10">
    <property type="entry name" value="Winged helix-like DNA-binding domain superfamily/Winged helix DNA-binding domain"/>
    <property type="match status" value="1"/>
</dbReference>
<sequence length="228" mass="26137">MAGRTRSNPLALAVLCLLTERPMHPYEISSTLRERHKEASIKLNYGSLYSVVDSLQRRGLIAPQETVREGRRPERTVYTITESGITEMTDWLSDLLARPAQEFTRFEAALSLMPILSPGEVLRLLEIRLRSLRAQETAYEATFGGAPGAFPRLFLIELEFKARLLRAEIEFVDALADELRSGTFEGIKLWRRMHELRLAGTSPERIEQLLTEEFREEMSWLTELTDRG</sequence>
<dbReference type="Proteomes" id="UP000249915">
    <property type="component" value="Unassembled WGS sequence"/>
</dbReference>
<dbReference type="AlphaFoldDB" id="A0A2V4ANL8"/>
<dbReference type="OrthoDB" id="8443918at2"/>
<keyword evidence="3" id="KW-1185">Reference proteome</keyword>
<dbReference type="EMBL" id="MASW01000006">
    <property type="protein sequence ID" value="PXY20716.1"/>
    <property type="molecule type" value="Genomic_DNA"/>
</dbReference>
<protein>
    <submittedName>
        <fullName evidence="2">PadR family transcriptional regulator</fullName>
    </submittedName>
</protein>
<dbReference type="PANTHER" id="PTHR33169">
    <property type="entry name" value="PADR-FAMILY TRANSCRIPTIONAL REGULATOR"/>
    <property type="match status" value="1"/>
</dbReference>
<evidence type="ECO:0000259" key="1">
    <source>
        <dbReference type="Pfam" id="PF03551"/>
    </source>
</evidence>
<name>A0A2V4ANL8_9PSEU</name>
<dbReference type="PANTHER" id="PTHR33169:SF27">
    <property type="entry name" value="TRANSCRIPTIONAL REGULATOR PADR FAMILY PROTEIN"/>
    <property type="match status" value="1"/>
</dbReference>
<dbReference type="InterPro" id="IPR005149">
    <property type="entry name" value="Tscrpt_reg_PadR_N"/>
</dbReference>
<dbReference type="Pfam" id="PF03551">
    <property type="entry name" value="PadR"/>
    <property type="match status" value="1"/>
</dbReference>
<gene>
    <name evidence="2" type="ORF">BAY60_24625</name>
</gene>
<dbReference type="SUPFAM" id="SSF46785">
    <property type="entry name" value="Winged helix' DNA-binding domain"/>
    <property type="match status" value="1"/>
</dbReference>
<evidence type="ECO:0000313" key="3">
    <source>
        <dbReference type="Proteomes" id="UP000249915"/>
    </source>
</evidence>
<dbReference type="RefSeq" id="WP_112283722.1">
    <property type="nucleotide sequence ID" value="NZ_MASW01000006.1"/>
</dbReference>
<organism evidence="2 3">
    <name type="scientific">Prauserella muralis</name>
    <dbReference type="NCBI Taxonomy" id="588067"/>
    <lineage>
        <taxon>Bacteria</taxon>
        <taxon>Bacillati</taxon>
        <taxon>Actinomycetota</taxon>
        <taxon>Actinomycetes</taxon>
        <taxon>Pseudonocardiales</taxon>
        <taxon>Pseudonocardiaceae</taxon>
        <taxon>Prauserella</taxon>
    </lineage>
</organism>
<comment type="caution">
    <text evidence="2">The sequence shown here is derived from an EMBL/GenBank/DDBJ whole genome shotgun (WGS) entry which is preliminary data.</text>
</comment>
<dbReference type="InterPro" id="IPR036390">
    <property type="entry name" value="WH_DNA-bd_sf"/>
</dbReference>
<dbReference type="InterPro" id="IPR052509">
    <property type="entry name" value="Metal_resp_DNA-bind_regulator"/>
</dbReference>
<dbReference type="InterPro" id="IPR036388">
    <property type="entry name" value="WH-like_DNA-bd_sf"/>
</dbReference>
<reference evidence="2 3" key="1">
    <citation type="submission" date="2016-07" db="EMBL/GenBank/DDBJ databases">
        <title>Draft genome sequence of Prauserella muralis DSM 45305, isolated from a mould-covered wall in an indoor environment.</title>
        <authorList>
            <person name="Ruckert C."/>
            <person name="Albersmeier A."/>
            <person name="Jiang C.-L."/>
            <person name="Jiang Y."/>
            <person name="Kalinowski J."/>
            <person name="Schneider O."/>
            <person name="Winkler A."/>
            <person name="Zotchev S.B."/>
        </authorList>
    </citation>
    <scope>NUCLEOTIDE SEQUENCE [LARGE SCALE GENOMIC DNA]</scope>
    <source>
        <strain evidence="2 3">DSM 45305</strain>
    </source>
</reference>